<evidence type="ECO:0000313" key="2">
    <source>
        <dbReference type="Proteomes" id="UP000076512"/>
    </source>
</evidence>
<evidence type="ECO:0000313" key="1">
    <source>
        <dbReference type="EMBL" id="KZM73342.1"/>
    </source>
</evidence>
<dbReference type="PANTHER" id="PTHR39290">
    <property type="entry name" value="C3H1-TYPE DOMAIN-CONTAINING PROTEIN-RELATED"/>
    <property type="match status" value="1"/>
</dbReference>
<proteinExistence type="predicted"/>
<gene>
    <name evidence="1" type="ORF">AWN90_32305</name>
</gene>
<protein>
    <submittedName>
        <fullName evidence="1">Uncharacterized protein</fullName>
    </submittedName>
</protein>
<accession>A0A164MGM1</accession>
<keyword evidence="2" id="KW-1185">Reference proteome</keyword>
<dbReference type="OrthoDB" id="4123298at2"/>
<name>A0A164MGM1_9NOCA</name>
<dbReference type="PANTHER" id="PTHR39290:SF6">
    <property type="entry name" value="S-ADENOSYL-L-METHIONINE-DEPENDENT METHYLTRANSFERASES SUPERFAMILY PROTEIN"/>
    <property type="match status" value="1"/>
</dbReference>
<dbReference type="AlphaFoldDB" id="A0A164MGM1"/>
<sequence>MRAEIWEIESIGEMIPVPSESPITDIESTRAALAEYWRKGWREREWMRLVPLAAHGPNDPGNPFWEVIRLMPSVSDMNDRDRRPAVLEFPRFPHWSMHLPRPDWRSLVGTFAHAIPSPGDIGWIVERLYGKGIVEIGAGSGYWAWQLARAGVDVIAYDLHVDPDHRSHFGRFYHHVEPGDARKAAEHPDRALMLVWPTDGNAYAARALDAYSGETLIYVGSDRGGCTADSEFFDRLARDWRRVGTSPSHFTWLGIPSRISFWRRISR</sequence>
<dbReference type="Proteomes" id="UP000076512">
    <property type="component" value="Unassembled WGS sequence"/>
</dbReference>
<dbReference type="EMBL" id="LWGR01000007">
    <property type="protein sequence ID" value="KZM73342.1"/>
    <property type="molecule type" value="Genomic_DNA"/>
</dbReference>
<organism evidence="1 2">
    <name type="scientific">Nocardia terpenica</name>
    <dbReference type="NCBI Taxonomy" id="455432"/>
    <lineage>
        <taxon>Bacteria</taxon>
        <taxon>Bacillati</taxon>
        <taxon>Actinomycetota</taxon>
        <taxon>Actinomycetes</taxon>
        <taxon>Mycobacteriales</taxon>
        <taxon>Nocardiaceae</taxon>
        <taxon>Nocardia</taxon>
    </lineage>
</organism>
<dbReference type="RefSeq" id="WP_156674562.1">
    <property type="nucleotide sequence ID" value="NZ_JABMCZ010000001.1"/>
</dbReference>
<dbReference type="InterPro" id="IPR029063">
    <property type="entry name" value="SAM-dependent_MTases_sf"/>
</dbReference>
<dbReference type="STRING" id="455432.AWN90_32305"/>
<dbReference type="SUPFAM" id="SSF53335">
    <property type="entry name" value="S-adenosyl-L-methionine-dependent methyltransferases"/>
    <property type="match status" value="1"/>
</dbReference>
<reference evidence="1 2" key="1">
    <citation type="submission" date="2016-04" db="EMBL/GenBank/DDBJ databases">
        <authorList>
            <person name="Evans L.H."/>
            <person name="Alamgir A."/>
            <person name="Owens N."/>
            <person name="Weber N.D."/>
            <person name="Virtaneva K."/>
            <person name="Barbian K."/>
            <person name="Babar A."/>
            <person name="Rosenke K."/>
        </authorList>
    </citation>
    <scope>NUCLEOTIDE SEQUENCE [LARGE SCALE GENOMIC DNA]</scope>
    <source>
        <strain evidence="1 2">IFM 0406</strain>
    </source>
</reference>
<comment type="caution">
    <text evidence="1">The sequence shown here is derived from an EMBL/GenBank/DDBJ whole genome shotgun (WGS) entry which is preliminary data.</text>
</comment>